<organism evidence="9 10">
    <name type="scientific">Paramuricea clavata</name>
    <name type="common">Red gorgonian</name>
    <name type="synonym">Violescent sea-whip</name>
    <dbReference type="NCBI Taxonomy" id="317549"/>
    <lineage>
        <taxon>Eukaryota</taxon>
        <taxon>Metazoa</taxon>
        <taxon>Cnidaria</taxon>
        <taxon>Anthozoa</taxon>
        <taxon>Octocorallia</taxon>
        <taxon>Malacalcyonacea</taxon>
        <taxon>Plexauridae</taxon>
        <taxon>Paramuricea</taxon>
    </lineage>
</organism>
<keyword evidence="2 7" id="KW-0963">Cytoplasm</keyword>
<dbReference type="PANTHER" id="PTHR19845">
    <property type="entry name" value="KATANIN P80 SUBUNIT"/>
    <property type="match status" value="1"/>
</dbReference>
<dbReference type="GO" id="GO:0005737">
    <property type="term" value="C:cytoplasm"/>
    <property type="evidence" value="ECO:0007669"/>
    <property type="project" value="UniProtKB-SubCell"/>
</dbReference>
<dbReference type="GO" id="GO:0007019">
    <property type="term" value="P:microtubule depolymerization"/>
    <property type="evidence" value="ECO:0007669"/>
    <property type="project" value="TreeGrafter"/>
</dbReference>
<comment type="function">
    <text evidence="7">Participates in a complex which severs microtubules in an ATP-dependent manner. May act to target the enzymatic subunit of this complex to sites of action such as the centrosome. Microtubule severing may promote rapid reorganization of cellular microtubule arrays and the release of microtubules from the centrosome following nucleation.</text>
</comment>
<dbReference type="CDD" id="cd00200">
    <property type="entry name" value="WD40"/>
    <property type="match status" value="1"/>
</dbReference>
<dbReference type="InterPro" id="IPR001680">
    <property type="entry name" value="WD40_rpt"/>
</dbReference>
<comment type="similarity">
    <text evidence="7">Belongs to the WD repeat KATNB1 family.</text>
</comment>
<dbReference type="GO" id="GO:0008017">
    <property type="term" value="F:microtubule binding"/>
    <property type="evidence" value="ECO:0007669"/>
    <property type="project" value="UniProtKB-UniRule"/>
</dbReference>
<reference evidence="9" key="1">
    <citation type="submission" date="2020-04" db="EMBL/GenBank/DDBJ databases">
        <authorList>
            <person name="Alioto T."/>
            <person name="Alioto T."/>
            <person name="Gomez Garrido J."/>
        </authorList>
    </citation>
    <scope>NUCLEOTIDE SEQUENCE</scope>
    <source>
        <strain evidence="9">A484AB</strain>
    </source>
</reference>
<feature type="region of interest" description="Disordered" evidence="8">
    <location>
        <begin position="329"/>
        <end position="540"/>
    </location>
</feature>
<feature type="compositionally biased region" description="Low complexity" evidence="8">
    <location>
        <begin position="497"/>
        <end position="508"/>
    </location>
</feature>
<keyword evidence="7" id="KW-0131">Cell cycle</keyword>
<dbReference type="InterPro" id="IPR036322">
    <property type="entry name" value="WD40_repeat_dom_sf"/>
</dbReference>
<dbReference type="PROSITE" id="PS50294">
    <property type="entry name" value="WD_REPEATS_REGION"/>
    <property type="match status" value="5"/>
</dbReference>
<evidence type="ECO:0000256" key="1">
    <source>
        <dbReference type="ARBA" id="ARBA00004245"/>
    </source>
</evidence>
<proteinExistence type="inferred from homology"/>
<dbReference type="GO" id="GO:0008352">
    <property type="term" value="C:katanin complex"/>
    <property type="evidence" value="ECO:0007669"/>
    <property type="project" value="InterPro"/>
</dbReference>
<dbReference type="Pfam" id="PF00400">
    <property type="entry name" value="WD40"/>
    <property type="match status" value="6"/>
</dbReference>
<dbReference type="OrthoDB" id="10251605at2759"/>
<dbReference type="PRINTS" id="PR00320">
    <property type="entry name" value="GPROTEINBRPT"/>
</dbReference>
<dbReference type="EMBL" id="CACRXK020000879">
    <property type="protein sequence ID" value="CAB3985492.1"/>
    <property type="molecule type" value="Genomic_DNA"/>
</dbReference>
<comment type="subcellular location">
    <subcellularLocation>
        <location evidence="1 7">Cytoplasm</location>
        <location evidence="1 7">Cytoskeleton</location>
    </subcellularLocation>
    <subcellularLocation>
        <location evidence="7">Cytoplasm</location>
    </subcellularLocation>
    <subcellularLocation>
        <location evidence="7">Cytoplasm</location>
        <location evidence="7">Cytoskeleton</location>
        <location evidence="7">Microtubule organizing center</location>
        <location evidence="7">Centrosome</location>
    </subcellularLocation>
    <subcellularLocation>
        <location evidence="7">Cytoplasm</location>
        <location evidence="7">Cytoskeleton</location>
        <location evidence="7">Spindle pole</location>
    </subcellularLocation>
    <subcellularLocation>
        <location evidence="7">Cytoplasm</location>
        <location evidence="7">Cytoskeleton</location>
        <location evidence="7">Spindle</location>
    </subcellularLocation>
    <text evidence="7">Predominantly cytoplasmic. Localized to the interphase centrosome and mitotic spindle poles.</text>
</comment>
<dbReference type="SMART" id="SM00320">
    <property type="entry name" value="WD40"/>
    <property type="match status" value="6"/>
</dbReference>
<sequence>MSAVATRAVGKKCWKQHEFVAHGHNVNCLALGPASGSVMVTGGDDRKVNMWMVGKPNVILSLSGHTSPVESVQFNPLEECVVAGSQSGTMKIWDVEAAKITRTLTGHKSSIKCTDFHPYGEYITSGSMDTNVKVWDIRRKGCIMTFKGHTDVVNHLRFSPDGRWIVSAGEDSLCKLWDLTAGKQLSEVKHAGPVNTVEFHPKEFLMATGSGDRTVKFWDLEKICLVSSTEQESNPIRAVAFHPEGQCMFSGSNDSLKLYGWEPMRCFDSFSVGWGKVSDMVVASEKLVAASFFQTNASIWVAEFQNVEEMVSNFDELQVNDNEPQVAQVARPNNEVKHNEEKKTSPQRKVFESKRPVTSSSKTRKPKVEAEKKPSTPVKNSQIDDYGSAFTPRSALERSPPPRARYPSQTAEEQPQEINPESREEPTVSKPDKLPVKNVPEKIQKNLPEKIQKNMPEKIQKNMPEKVQKNMPEKVQKNVPEKIQKNVPEKAPKQNIQSKQQPASSAPSNVGKKAQEKKMLSPEEPDHIPSGKPSTLVPSERKKPAGLYMEDFLPDNDVPLAKKEVNPDRDIPSAPKITGTVAADVIPKGHTPFTAVITNRHRNLTIVWRQWKDGDIKGAAQTAINMNDQSTLVDFLSVLSLKQTLWTLDLCSLVLPNVRELLISRYESYIQTGASVVKLVLRNFAPVIKSNMAAPPVAVGVDVVREERFQKCQTCHAHLMSLRGVVQTKLNVPGRSGSLYRELSLLFSSLE</sequence>
<keyword evidence="4 7" id="KW-0493">Microtubule</keyword>
<dbReference type="Gene3D" id="2.130.10.10">
    <property type="entry name" value="YVTN repeat-like/Quinoprotein amine dehydrogenase"/>
    <property type="match status" value="3"/>
</dbReference>
<name>A0A6S7G8Z2_PARCT</name>
<keyword evidence="7" id="KW-0498">Mitosis</keyword>
<dbReference type="GO" id="GO:0005813">
    <property type="term" value="C:centrosome"/>
    <property type="evidence" value="ECO:0007669"/>
    <property type="project" value="UniProtKB-SubCell"/>
</dbReference>
<accession>A0A6S7G8Z2</accession>
<comment type="caution">
    <text evidence="9">The sequence shown here is derived from an EMBL/GenBank/DDBJ whole genome shotgun (WGS) entry which is preliminary data.</text>
</comment>
<dbReference type="FunFam" id="2.130.10.10:FF:000462">
    <property type="entry name" value="Katanin p80 WD40 repeat-containing subunit B1"/>
    <property type="match status" value="1"/>
</dbReference>
<evidence type="ECO:0000313" key="9">
    <source>
        <dbReference type="EMBL" id="CAB3985492.1"/>
    </source>
</evidence>
<evidence type="ECO:0000256" key="4">
    <source>
        <dbReference type="ARBA" id="ARBA00022701"/>
    </source>
</evidence>
<evidence type="ECO:0000256" key="5">
    <source>
        <dbReference type="ARBA" id="ARBA00022737"/>
    </source>
</evidence>
<keyword evidence="5" id="KW-0677">Repeat</keyword>
<dbReference type="GO" id="GO:0000922">
    <property type="term" value="C:spindle pole"/>
    <property type="evidence" value="ECO:0007669"/>
    <property type="project" value="UniProtKB-SubCell"/>
</dbReference>
<feature type="compositionally biased region" description="Polar residues" evidence="8">
    <location>
        <begin position="407"/>
        <end position="419"/>
    </location>
</feature>
<dbReference type="InterPro" id="IPR020472">
    <property type="entry name" value="WD40_PAC1"/>
</dbReference>
<dbReference type="GO" id="GO:0051013">
    <property type="term" value="P:microtubule severing"/>
    <property type="evidence" value="ECO:0007669"/>
    <property type="project" value="UniProtKB-UniRule"/>
</dbReference>
<dbReference type="InterPro" id="IPR015943">
    <property type="entry name" value="WD40/YVTN_repeat-like_dom_sf"/>
</dbReference>
<gene>
    <name evidence="7" type="primary">KATNB1</name>
    <name evidence="9" type="ORF">PACLA_8A085515</name>
</gene>
<dbReference type="InterPro" id="IPR019775">
    <property type="entry name" value="WD40_repeat_CS"/>
</dbReference>
<protein>
    <recommendedName>
        <fullName evidence="7">Katanin p80 WD40 repeat-containing subunit B1</fullName>
        <shortName evidence="7">Katanin p80 subunit B1</shortName>
    </recommendedName>
    <alternativeName>
        <fullName evidence="7">p80 katanin</fullName>
    </alternativeName>
</protein>
<dbReference type="InterPro" id="IPR026962">
    <property type="entry name" value="KTNB1"/>
</dbReference>
<keyword evidence="10" id="KW-1185">Reference proteome</keyword>
<dbReference type="GO" id="GO:0051301">
    <property type="term" value="P:cell division"/>
    <property type="evidence" value="ECO:0007669"/>
    <property type="project" value="UniProtKB-KW"/>
</dbReference>
<keyword evidence="7" id="KW-0132">Cell division</keyword>
<evidence type="ECO:0000256" key="3">
    <source>
        <dbReference type="ARBA" id="ARBA00022574"/>
    </source>
</evidence>
<dbReference type="SUPFAM" id="SSF50978">
    <property type="entry name" value="WD40 repeat-like"/>
    <property type="match status" value="1"/>
</dbReference>
<feature type="compositionally biased region" description="Basic and acidic residues" evidence="8">
    <location>
        <begin position="420"/>
        <end position="492"/>
    </location>
</feature>
<feature type="compositionally biased region" description="Basic and acidic residues" evidence="8">
    <location>
        <begin position="513"/>
        <end position="529"/>
    </location>
</feature>
<evidence type="ECO:0000256" key="7">
    <source>
        <dbReference type="HAMAP-Rule" id="MF_03022"/>
    </source>
</evidence>
<comment type="subunit">
    <text evidence="7">Interacts with KATNA1. This interaction enhances the microtubule binding and severing activity of KATNA1 and also targets this activity to the centrosome.</text>
</comment>
<keyword evidence="3" id="KW-0853">WD repeat</keyword>
<dbReference type="PANTHER" id="PTHR19845:SF0">
    <property type="entry name" value="KATANIN P80 WD40 REPEAT-CONTAINING SUBUNIT B1"/>
    <property type="match status" value="1"/>
</dbReference>
<evidence type="ECO:0000256" key="6">
    <source>
        <dbReference type="ARBA" id="ARBA00023212"/>
    </source>
</evidence>
<dbReference type="HAMAP" id="MF_03022">
    <property type="entry name" value="Katanin_p80_B1"/>
    <property type="match status" value="1"/>
</dbReference>
<dbReference type="AlphaFoldDB" id="A0A6S7G8Z2"/>
<dbReference type="Pfam" id="PF13925">
    <property type="entry name" value="Katanin_con80"/>
    <property type="match status" value="1"/>
</dbReference>
<evidence type="ECO:0000256" key="2">
    <source>
        <dbReference type="ARBA" id="ARBA00022490"/>
    </source>
</evidence>
<dbReference type="PROSITE" id="PS50082">
    <property type="entry name" value="WD_REPEATS_2"/>
    <property type="match status" value="5"/>
</dbReference>
<evidence type="ECO:0000313" key="10">
    <source>
        <dbReference type="Proteomes" id="UP001152795"/>
    </source>
</evidence>
<dbReference type="Proteomes" id="UP001152795">
    <property type="component" value="Unassembled WGS sequence"/>
</dbReference>
<feature type="compositionally biased region" description="Basic and acidic residues" evidence="8">
    <location>
        <begin position="334"/>
        <end position="355"/>
    </location>
</feature>
<dbReference type="GO" id="GO:0005874">
    <property type="term" value="C:microtubule"/>
    <property type="evidence" value="ECO:0007669"/>
    <property type="project" value="UniProtKB-KW"/>
</dbReference>
<dbReference type="InterPro" id="IPR028021">
    <property type="entry name" value="Katanin_C-terminal"/>
</dbReference>
<dbReference type="PROSITE" id="PS00678">
    <property type="entry name" value="WD_REPEATS_1"/>
    <property type="match status" value="3"/>
</dbReference>
<keyword evidence="6 7" id="KW-0206">Cytoskeleton</keyword>
<evidence type="ECO:0000256" key="8">
    <source>
        <dbReference type="SAM" id="MobiDB-lite"/>
    </source>
</evidence>